<dbReference type="SMART" id="SM00530">
    <property type="entry name" value="HTH_XRE"/>
    <property type="match status" value="1"/>
</dbReference>
<name>A0ABS9J4T9_9FLAO</name>
<organism evidence="2 3">
    <name type="scientific">Joostella atrarenae</name>
    <dbReference type="NCBI Taxonomy" id="679257"/>
    <lineage>
        <taxon>Bacteria</taxon>
        <taxon>Pseudomonadati</taxon>
        <taxon>Bacteroidota</taxon>
        <taxon>Flavobacteriia</taxon>
        <taxon>Flavobacteriales</taxon>
        <taxon>Flavobacteriaceae</taxon>
        <taxon>Joostella</taxon>
    </lineage>
</organism>
<dbReference type="RefSeq" id="WP_236959421.1">
    <property type="nucleotide sequence ID" value="NZ_JAETXX010000007.1"/>
</dbReference>
<accession>A0ABS9J4T9</accession>
<dbReference type="SUPFAM" id="SSF47413">
    <property type="entry name" value="lambda repressor-like DNA-binding domains"/>
    <property type="match status" value="1"/>
</dbReference>
<dbReference type="InterPro" id="IPR001387">
    <property type="entry name" value="Cro/C1-type_HTH"/>
</dbReference>
<evidence type="ECO:0000259" key="1">
    <source>
        <dbReference type="PROSITE" id="PS50943"/>
    </source>
</evidence>
<comment type="caution">
    <text evidence="2">The sequence shown here is derived from an EMBL/GenBank/DDBJ whole genome shotgun (WGS) entry which is preliminary data.</text>
</comment>
<feature type="domain" description="HTH cro/C1-type" evidence="1">
    <location>
        <begin position="18"/>
        <end position="72"/>
    </location>
</feature>
<evidence type="ECO:0000313" key="2">
    <source>
        <dbReference type="EMBL" id="MCF8715456.1"/>
    </source>
</evidence>
<dbReference type="EMBL" id="JAETXX010000007">
    <property type="protein sequence ID" value="MCF8715456.1"/>
    <property type="molecule type" value="Genomic_DNA"/>
</dbReference>
<sequence length="75" mass="8365">MITKKENKGMLISIGSKVKSFRKSRGMSQHDLSIEVNIPKDQVGRIERAEVNTGIITLHKIAKALNCEVFDVVRG</sequence>
<dbReference type="InterPro" id="IPR010982">
    <property type="entry name" value="Lambda_DNA-bd_dom_sf"/>
</dbReference>
<keyword evidence="3" id="KW-1185">Reference proteome</keyword>
<reference evidence="2 3" key="1">
    <citation type="submission" date="2021-01" db="EMBL/GenBank/DDBJ databases">
        <title>Genome sequencing of Joostella atrarenae M1-2 (= KCTC 23194).</title>
        <authorList>
            <person name="Zakaria M.R."/>
            <person name="Lam M.Q."/>
            <person name="Chong C.S."/>
        </authorList>
    </citation>
    <scope>NUCLEOTIDE SEQUENCE [LARGE SCALE GENOMIC DNA]</scope>
    <source>
        <strain evidence="2 3">M1-2</strain>
    </source>
</reference>
<protein>
    <submittedName>
        <fullName evidence="2">Helix-turn-helix transcriptional regulator</fullName>
    </submittedName>
</protein>
<dbReference type="CDD" id="cd00093">
    <property type="entry name" value="HTH_XRE"/>
    <property type="match status" value="1"/>
</dbReference>
<gene>
    <name evidence="2" type="ORF">JM658_11515</name>
</gene>
<evidence type="ECO:0000313" key="3">
    <source>
        <dbReference type="Proteomes" id="UP000829517"/>
    </source>
</evidence>
<dbReference type="Pfam" id="PF01381">
    <property type="entry name" value="HTH_3"/>
    <property type="match status" value="1"/>
</dbReference>
<dbReference type="PROSITE" id="PS50943">
    <property type="entry name" value="HTH_CROC1"/>
    <property type="match status" value="1"/>
</dbReference>
<dbReference type="Gene3D" id="1.10.260.40">
    <property type="entry name" value="lambda repressor-like DNA-binding domains"/>
    <property type="match status" value="1"/>
</dbReference>
<proteinExistence type="predicted"/>
<dbReference type="Proteomes" id="UP000829517">
    <property type="component" value="Unassembled WGS sequence"/>
</dbReference>